<accession>A0A368YAK0</accession>
<dbReference type="InterPro" id="IPR007721">
    <property type="entry name" value="RbsD_FucU"/>
</dbReference>
<evidence type="ECO:0000256" key="3">
    <source>
        <dbReference type="ARBA" id="ARBA00036324"/>
    </source>
</evidence>
<comment type="catalytic activity">
    <reaction evidence="1">
        <text>beta-D-ribopyranose = beta-D-ribofuranose</text>
        <dbReference type="Rhea" id="RHEA:25432"/>
        <dbReference type="ChEBI" id="CHEBI:27476"/>
        <dbReference type="ChEBI" id="CHEBI:47002"/>
        <dbReference type="EC" id="5.4.99.62"/>
    </reaction>
</comment>
<dbReference type="AlphaFoldDB" id="A0A368YAK0"/>
<keyword evidence="2" id="KW-0413">Isomerase</keyword>
<evidence type="ECO:0000256" key="1">
    <source>
        <dbReference type="ARBA" id="ARBA00000223"/>
    </source>
</evidence>
<name>A0A368YAK0_9BACI</name>
<dbReference type="PANTHER" id="PTHR31690">
    <property type="entry name" value="FUCOSE MUTAROTASE"/>
    <property type="match status" value="1"/>
</dbReference>
<proteinExistence type="predicted"/>
<dbReference type="EMBL" id="QPJJ01000001">
    <property type="protein sequence ID" value="RCW77232.1"/>
    <property type="molecule type" value="Genomic_DNA"/>
</dbReference>
<evidence type="ECO:0000256" key="2">
    <source>
        <dbReference type="ARBA" id="ARBA00023235"/>
    </source>
</evidence>
<dbReference type="InterPro" id="IPR023750">
    <property type="entry name" value="RbsD-like_sf"/>
</dbReference>
<dbReference type="GO" id="GO:0062193">
    <property type="term" value="F:D-ribose pyranase activity"/>
    <property type="evidence" value="ECO:0007669"/>
    <property type="project" value="UniProtKB-EC"/>
</dbReference>
<dbReference type="Proteomes" id="UP000252585">
    <property type="component" value="Unassembled WGS sequence"/>
</dbReference>
<protein>
    <submittedName>
        <fullName evidence="4">L-fucose mutarotase</fullName>
    </submittedName>
</protein>
<keyword evidence="5" id="KW-1185">Reference proteome</keyword>
<dbReference type="GO" id="GO:0042806">
    <property type="term" value="F:fucose binding"/>
    <property type="evidence" value="ECO:0007669"/>
    <property type="project" value="TreeGrafter"/>
</dbReference>
<organism evidence="4 5">
    <name type="scientific">Saliterribacillus persicus</name>
    <dbReference type="NCBI Taxonomy" id="930114"/>
    <lineage>
        <taxon>Bacteria</taxon>
        <taxon>Bacillati</taxon>
        <taxon>Bacillota</taxon>
        <taxon>Bacilli</taxon>
        <taxon>Bacillales</taxon>
        <taxon>Bacillaceae</taxon>
        <taxon>Saliterribacillus</taxon>
    </lineage>
</organism>
<comment type="caution">
    <text evidence="4">The sequence shown here is derived from an EMBL/GenBank/DDBJ whole genome shotgun (WGS) entry which is preliminary data.</text>
</comment>
<dbReference type="Pfam" id="PF05025">
    <property type="entry name" value="RbsD_FucU"/>
    <property type="match status" value="1"/>
</dbReference>
<comment type="catalytic activity">
    <reaction evidence="3">
        <text>alpha-L-fucose = beta-L-fucose</text>
        <dbReference type="Rhea" id="RHEA:25580"/>
        <dbReference type="ChEBI" id="CHEBI:42548"/>
        <dbReference type="ChEBI" id="CHEBI:42589"/>
        <dbReference type="EC" id="5.1.3.29"/>
    </reaction>
</comment>
<dbReference type="SUPFAM" id="SSF102546">
    <property type="entry name" value="RbsD-like"/>
    <property type="match status" value="1"/>
</dbReference>
<dbReference type="GO" id="GO:0006004">
    <property type="term" value="P:fucose metabolic process"/>
    <property type="evidence" value="ECO:0007669"/>
    <property type="project" value="TreeGrafter"/>
</dbReference>
<sequence length="143" mass="15947">MLKKIPNILSPDLLKTLHEMGHGDEIVIGDGNFPAANYAKRLIRCDGHDIPSLLDAVLQLLPVDDFVAKPITLMEVVDKSAEKAPAIWNSYENILNHHEISPGQIGYEERFDFYERSKEAYAIIATTETALYGNIILKKGVIS</sequence>
<dbReference type="GO" id="GO:0036373">
    <property type="term" value="F:L-fucose mutarotase activity"/>
    <property type="evidence" value="ECO:0007669"/>
    <property type="project" value="UniProtKB-EC"/>
</dbReference>
<gene>
    <name evidence="4" type="ORF">DFR57_101100</name>
</gene>
<evidence type="ECO:0000313" key="5">
    <source>
        <dbReference type="Proteomes" id="UP000252585"/>
    </source>
</evidence>
<dbReference type="RefSeq" id="WP_114351178.1">
    <property type="nucleotide sequence ID" value="NZ_QPJJ01000001.1"/>
</dbReference>
<dbReference type="Gene3D" id="3.40.1650.10">
    <property type="entry name" value="RbsD-like domain"/>
    <property type="match status" value="1"/>
</dbReference>
<dbReference type="OrthoDB" id="9805009at2"/>
<dbReference type="InterPro" id="IPR050443">
    <property type="entry name" value="RbsD/FucU_mutarotase"/>
</dbReference>
<reference evidence="4 5" key="1">
    <citation type="submission" date="2018-07" db="EMBL/GenBank/DDBJ databases">
        <title>Genomic Encyclopedia of Type Strains, Phase IV (KMG-IV): sequencing the most valuable type-strain genomes for metagenomic binning, comparative biology and taxonomic classification.</title>
        <authorList>
            <person name="Goeker M."/>
        </authorList>
    </citation>
    <scope>NUCLEOTIDE SEQUENCE [LARGE SCALE GENOMIC DNA]</scope>
    <source>
        <strain evidence="4 5">DSM 27696</strain>
    </source>
</reference>
<dbReference type="PANTHER" id="PTHR31690:SF4">
    <property type="entry name" value="FUCOSE MUTAROTASE"/>
    <property type="match status" value="1"/>
</dbReference>
<evidence type="ECO:0000313" key="4">
    <source>
        <dbReference type="EMBL" id="RCW77232.1"/>
    </source>
</evidence>